<dbReference type="GO" id="GO:0003688">
    <property type="term" value="F:DNA replication origin binding"/>
    <property type="evidence" value="ECO:0007669"/>
    <property type="project" value="TreeGrafter"/>
</dbReference>
<dbReference type="InterPro" id="IPR027417">
    <property type="entry name" value="P-loop_NTPase"/>
</dbReference>
<dbReference type="NCBIfam" id="NF006485">
    <property type="entry name" value="PRK08903.1-5"/>
    <property type="match status" value="1"/>
</dbReference>
<dbReference type="GO" id="GO:0005886">
    <property type="term" value="C:plasma membrane"/>
    <property type="evidence" value="ECO:0007669"/>
    <property type="project" value="TreeGrafter"/>
</dbReference>
<reference evidence="2 3" key="1">
    <citation type="submission" date="2017-05" db="EMBL/GenBank/DDBJ databases">
        <title>Complete and WGS of Bordetella genogroups.</title>
        <authorList>
            <person name="Spilker T."/>
            <person name="LiPuma J."/>
        </authorList>
    </citation>
    <scope>NUCLEOTIDE SEQUENCE [LARGE SCALE GENOMIC DNA]</scope>
    <source>
        <strain evidence="2 3">AU9919</strain>
    </source>
</reference>
<dbReference type="Pfam" id="PF22688">
    <property type="entry name" value="Hda_lid"/>
    <property type="match status" value="1"/>
</dbReference>
<accession>A0A261TLU6</accession>
<dbReference type="Gene3D" id="1.10.8.60">
    <property type="match status" value="1"/>
</dbReference>
<proteinExistence type="predicted"/>
<organism evidence="2 3">
    <name type="scientific">Bordetella genomosp. 4</name>
    <dbReference type="NCBI Taxonomy" id="463044"/>
    <lineage>
        <taxon>Bacteria</taxon>
        <taxon>Pseudomonadati</taxon>
        <taxon>Pseudomonadota</taxon>
        <taxon>Betaproteobacteria</taxon>
        <taxon>Burkholderiales</taxon>
        <taxon>Alcaligenaceae</taxon>
        <taxon>Bordetella</taxon>
    </lineage>
</organism>
<dbReference type="InterPro" id="IPR017788">
    <property type="entry name" value="Hda"/>
</dbReference>
<dbReference type="AlphaFoldDB" id="A0A261TLU6"/>
<evidence type="ECO:0000313" key="3">
    <source>
        <dbReference type="Proteomes" id="UP000216885"/>
    </source>
</evidence>
<evidence type="ECO:0000259" key="1">
    <source>
        <dbReference type="Pfam" id="PF22688"/>
    </source>
</evidence>
<dbReference type="InterPro" id="IPR055199">
    <property type="entry name" value="Hda_lid"/>
</dbReference>
<name>A0A261TLU6_9BORD</name>
<dbReference type="PANTHER" id="PTHR30050:SF5">
    <property type="entry name" value="DNAA REGULATORY INACTIVATOR HDA"/>
    <property type="match status" value="1"/>
</dbReference>
<dbReference type="RefSeq" id="WP_094823113.1">
    <property type="nucleotide sequence ID" value="NZ_NEVO01000016.1"/>
</dbReference>
<dbReference type="GO" id="GO:0032297">
    <property type="term" value="P:negative regulation of DNA-templated DNA replication initiation"/>
    <property type="evidence" value="ECO:0007669"/>
    <property type="project" value="InterPro"/>
</dbReference>
<dbReference type="EMBL" id="NEVQ01000022">
    <property type="protein sequence ID" value="OZI50405.1"/>
    <property type="molecule type" value="Genomic_DNA"/>
</dbReference>
<evidence type="ECO:0000313" key="2">
    <source>
        <dbReference type="EMBL" id="OZI50405.1"/>
    </source>
</evidence>
<dbReference type="PANTHER" id="PTHR30050">
    <property type="entry name" value="CHROMOSOMAL REPLICATION INITIATOR PROTEIN DNAA"/>
    <property type="match status" value="1"/>
</dbReference>
<keyword evidence="3" id="KW-1185">Reference proteome</keyword>
<comment type="caution">
    <text evidence="2">The sequence shown here is derived from an EMBL/GenBank/DDBJ whole genome shotgun (WGS) entry which is preliminary data.</text>
</comment>
<dbReference type="SUPFAM" id="SSF52540">
    <property type="entry name" value="P-loop containing nucleoside triphosphate hydrolases"/>
    <property type="match status" value="1"/>
</dbReference>
<dbReference type="NCBIfam" id="TIGR03420">
    <property type="entry name" value="DnaA_homol_Hda"/>
    <property type="match status" value="1"/>
</dbReference>
<dbReference type="GO" id="GO:0006270">
    <property type="term" value="P:DNA replication initiation"/>
    <property type="evidence" value="ECO:0007669"/>
    <property type="project" value="TreeGrafter"/>
</dbReference>
<sequence length="233" mass="25393">MNRQLLLDVLPAPAPTLQNYIAGPNGEALAAARALLPGRALYLWGAAGCGRSHLLKGLATTPGAVYIDIRQNARALRQLANADSAAAMPRLIAVDDVHDMDEARQAGLFALYNRWRECAATSRAFALAVAGDRAPLSMPLREDLRTRLGWDLVFRLEPLSDADKLAALSAQAAERGLQLAPEVIQWMLTHRERDIRKLAVLLDALDRYSLATGRPITIPLLRAMLADSDTQKT</sequence>
<dbReference type="Gene3D" id="3.40.50.300">
    <property type="entry name" value="P-loop containing nucleotide triphosphate hydrolases"/>
    <property type="match status" value="1"/>
</dbReference>
<feature type="domain" description="Hda lid" evidence="1">
    <location>
        <begin position="161"/>
        <end position="225"/>
    </location>
</feature>
<protein>
    <submittedName>
        <fullName evidence="2">DnaA regulatory inactivator Hda</fullName>
    </submittedName>
</protein>
<gene>
    <name evidence="2" type="ORF">CAL20_21285</name>
</gene>
<dbReference type="Proteomes" id="UP000216885">
    <property type="component" value="Unassembled WGS sequence"/>
</dbReference>
<dbReference type="OrthoDB" id="9784878at2"/>